<dbReference type="InterPro" id="IPR002885">
    <property type="entry name" value="PPR_rpt"/>
</dbReference>
<dbReference type="Pfam" id="PF13041">
    <property type="entry name" value="PPR_2"/>
    <property type="match status" value="3"/>
</dbReference>
<dbReference type="InterPro" id="IPR011990">
    <property type="entry name" value="TPR-like_helical_dom_sf"/>
</dbReference>
<keyword evidence="1" id="KW-0677">Repeat</keyword>
<protein>
    <recommendedName>
        <fullName evidence="5">RNase H type-1 domain-containing protein</fullName>
    </recommendedName>
</protein>
<comment type="similarity">
    <text evidence="2">Belongs to the PPR family. PCMP-E subfamily.</text>
</comment>
<proteinExistence type="inferred from homology"/>
<gene>
    <name evidence="6" type="ORF">FSB_LOCUS46927</name>
</gene>
<evidence type="ECO:0000256" key="4">
    <source>
        <dbReference type="SAM" id="SignalP"/>
    </source>
</evidence>
<keyword evidence="4" id="KW-0732">Signal</keyword>
<dbReference type="FunFam" id="1.25.40.10:FF:000412">
    <property type="entry name" value="Putative pentatricopeptide repeat-containing protein"/>
    <property type="match status" value="1"/>
</dbReference>
<dbReference type="GO" id="GO:0003723">
    <property type="term" value="F:RNA binding"/>
    <property type="evidence" value="ECO:0007669"/>
    <property type="project" value="InterPro"/>
</dbReference>
<dbReference type="GO" id="GO:0004523">
    <property type="term" value="F:RNA-DNA hybrid ribonuclease activity"/>
    <property type="evidence" value="ECO:0007669"/>
    <property type="project" value="InterPro"/>
</dbReference>
<feature type="repeat" description="PPR" evidence="3">
    <location>
        <begin position="520"/>
        <end position="554"/>
    </location>
</feature>
<dbReference type="EMBL" id="OIVN01004746">
    <property type="protein sequence ID" value="SPD19045.1"/>
    <property type="molecule type" value="Genomic_DNA"/>
</dbReference>
<feature type="chain" id="PRO_5014867192" description="RNase H type-1 domain-containing protein" evidence="4">
    <location>
        <begin position="23"/>
        <end position="758"/>
    </location>
</feature>
<dbReference type="PANTHER" id="PTHR47926">
    <property type="entry name" value="PENTATRICOPEPTIDE REPEAT-CONTAINING PROTEIN"/>
    <property type="match status" value="1"/>
</dbReference>
<organism evidence="6">
    <name type="scientific">Fagus sylvatica</name>
    <name type="common">Beechnut</name>
    <dbReference type="NCBI Taxonomy" id="28930"/>
    <lineage>
        <taxon>Eukaryota</taxon>
        <taxon>Viridiplantae</taxon>
        <taxon>Streptophyta</taxon>
        <taxon>Embryophyta</taxon>
        <taxon>Tracheophyta</taxon>
        <taxon>Spermatophyta</taxon>
        <taxon>Magnoliopsida</taxon>
        <taxon>eudicotyledons</taxon>
        <taxon>Gunneridae</taxon>
        <taxon>Pentapetalae</taxon>
        <taxon>rosids</taxon>
        <taxon>fabids</taxon>
        <taxon>Fagales</taxon>
        <taxon>Fagaceae</taxon>
        <taxon>Fagus</taxon>
    </lineage>
</organism>
<dbReference type="CDD" id="cd06222">
    <property type="entry name" value="RNase_H_like"/>
    <property type="match status" value="1"/>
</dbReference>
<dbReference type="PANTHER" id="PTHR47926:SF537">
    <property type="entry name" value="PENTACOTRIPEPTIDE-REPEAT REGION OF PRORP DOMAIN-CONTAINING PROTEIN"/>
    <property type="match status" value="1"/>
</dbReference>
<feature type="repeat" description="PPR" evidence="3">
    <location>
        <begin position="388"/>
        <end position="418"/>
    </location>
</feature>
<dbReference type="InterPro" id="IPR002156">
    <property type="entry name" value="RNaseH_domain"/>
</dbReference>
<dbReference type="InterPro" id="IPR046960">
    <property type="entry name" value="PPR_At4g14850-like_plant"/>
</dbReference>
<name>A0A2N9I3Y5_FAGSY</name>
<feature type="repeat" description="PPR" evidence="3">
    <location>
        <begin position="630"/>
        <end position="664"/>
    </location>
</feature>
<feature type="repeat" description="PPR" evidence="3">
    <location>
        <begin position="419"/>
        <end position="453"/>
    </location>
</feature>
<dbReference type="PROSITE" id="PS51375">
    <property type="entry name" value="PPR"/>
    <property type="match status" value="7"/>
</dbReference>
<dbReference type="SUPFAM" id="SSF48452">
    <property type="entry name" value="TPR-like"/>
    <property type="match status" value="1"/>
</dbReference>
<evidence type="ECO:0000256" key="2">
    <source>
        <dbReference type="ARBA" id="ARBA00061659"/>
    </source>
</evidence>
<dbReference type="SUPFAM" id="SSF53098">
    <property type="entry name" value="Ribonuclease H-like"/>
    <property type="match status" value="1"/>
</dbReference>
<feature type="signal peptide" evidence="4">
    <location>
        <begin position="1"/>
        <end position="22"/>
    </location>
</feature>
<dbReference type="FunFam" id="1.25.40.10:FF:000427">
    <property type="entry name" value="Pentatricopeptide repeat-containing protein chloroplastic"/>
    <property type="match status" value="1"/>
</dbReference>
<evidence type="ECO:0000256" key="1">
    <source>
        <dbReference type="ARBA" id="ARBA00022737"/>
    </source>
</evidence>
<dbReference type="Pfam" id="PF01535">
    <property type="entry name" value="PPR"/>
    <property type="match status" value="4"/>
</dbReference>
<evidence type="ECO:0000256" key="3">
    <source>
        <dbReference type="PROSITE-ProRule" id="PRU00708"/>
    </source>
</evidence>
<dbReference type="Pfam" id="PF20431">
    <property type="entry name" value="E_motif"/>
    <property type="match status" value="1"/>
</dbReference>
<dbReference type="InterPro" id="IPR044730">
    <property type="entry name" value="RNase_H-like_dom_plant"/>
</dbReference>
<feature type="domain" description="RNase H type-1" evidence="5">
    <location>
        <begin position="14"/>
        <end position="119"/>
    </location>
</feature>
<sequence length="758" mass="83952">MDLLFTTSVLLVVVGLIRNSDGDWIMGYARNIGATTSEAAELWALRDGLTLCHQLQLTAVEVELDAKLIVNAITNNSCCHSALSPLIDDCRKLLSQLPQVKVLHCYREANFCADALAKMGTSLEQDFILYPLPPTHLKQIQAQMTLTGLSSDGFASSRLIAFCAISEWRNLGYCSQILYNLDNPNVFSWNVAIRGYSESESMEEGVVLYKGMLRNGGSRPDNYTYPLLLKVCAGLSWKLMGDGIVGHVLQMGFDSDMFVHNAVIHMLVSCGELVDARKVFDEGRVRDLVSWNSLINGYVKSGLAYEALRMYSEMEVERVKPDEVTMIGVVCSCAQLGDLNHGRKFHWYIEENGLNLTVPLSNALMDMYIKCGNLEEAQEIFDSTVNRTIVSWTTLIVGYAKLGFLDIARKLFYKMPEKNVVSWNAMIGGYAHAKRSTEALALFHEMQASNIKPDEVTMVNCLSACSQLGALDVGIWIHRYIEKHNLCLNVALGTALVDMYVKCGNIAKALQVFQEMPQRNSLTWTAVICGLALHGNAHDALSYFLTMIDIGLVPDEITFIGVLSACCHGGLVEEGRRAGLLEEAEELIKSMPMEADAVLWGSLFFACCIHGNVTMGERAASKLLRLDPGDSGIYVLLANMYKDANMWEEARKVRKMMMERGVEKTPGKGSDGSDVLVLKIIHEPYCMQDPVVGVRKIHGSSCSEDQRKWMSSGNGLLVFLHIAVLLLNLTVSSLDHVQNCPVGLYHRFNPPSISFSSI</sequence>
<feature type="repeat" description="PPR" evidence="3">
    <location>
        <begin position="185"/>
        <end position="219"/>
    </location>
</feature>
<dbReference type="AlphaFoldDB" id="A0A2N9I3Y5"/>
<dbReference type="GO" id="GO:0009451">
    <property type="term" value="P:RNA modification"/>
    <property type="evidence" value="ECO:0007669"/>
    <property type="project" value="InterPro"/>
</dbReference>
<dbReference type="FunFam" id="1.25.40.10:FF:000031">
    <property type="entry name" value="Pentatricopeptide repeat-containing protein mitochondrial"/>
    <property type="match status" value="1"/>
</dbReference>
<dbReference type="InterPro" id="IPR046848">
    <property type="entry name" value="E_motif"/>
</dbReference>
<dbReference type="NCBIfam" id="TIGR00756">
    <property type="entry name" value="PPR"/>
    <property type="match status" value="6"/>
</dbReference>
<feature type="repeat" description="PPR" evidence="3">
    <location>
        <begin position="287"/>
        <end position="321"/>
    </location>
</feature>
<reference evidence="6" key="1">
    <citation type="submission" date="2018-02" db="EMBL/GenBank/DDBJ databases">
        <authorList>
            <person name="Cohen D.B."/>
            <person name="Kent A.D."/>
        </authorList>
    </citation>
    <scope>NUCLEOTIDE SEQUENCE</scope>
</reference>
<feature type="repeat" description="PPR" evidence="3">
    <location>
        <begin position="489"/>
        <end position="519"/>
    </location>
</feature>
<dbReference type="InterPro" id="IPR036397">
    <property type="entry name" value="RNaseH_sf"/>
</dbReference>
<dbReference type="Gene3D" id="1.25.40.10">
    <property type="entry name" value="Tetratricopeptide repeat domain"/>
    <property type="match status" value="5"/>
</dbReference>
<dbReference type="Gene3D" id="3.30.420.10">
    <property type="entry name" value="Ribonuclease H-like superfamily/Ribonuclease H"/>
    <property type="match status" value="1"/>
</dbReference>
<evidence type="ECO:0000259" key="5">
    <source>
        <dbReference type="Pfam" id="PF13456"/>
    </source>
</evidence>
<dbReference type="Pfam" id="PF13456">
    <property type="entry name" value="RVT_3"/>
    <property type="match status" value="1"/>
</dbReference>
<dbReference type="InterPro" id="IPR012337">
    <property type="entry name" value="RNaseH-like_sf"/>
</dbReference>
<accession>A0A2N9I3Y5</accession>
<evidence type="ECO:0000313" key="6">
    <source>
        <dbReference type="EMBL" id="SPD19045.1"/>
    </source>
</evidence>